<dbReference type="AlphaFoldDB" id="A0A937EP74"/>
<dbReference type="GO" id="GO:0048038">
    <property type="term" value="F:quinone binding"/>
    <property type="evidence" value="ECO:0007669"/>
    <property type="project" value="TreeGrafter"/>
</dbReference>
<protein>
    <submittedName>
        <fullName evidence="4">SDR family oxidoreductase</fullName>
    </submittedName>
</protein>
<dbReference type="InterPro" id="IPR020904">
    <property type="entry name" value="Sc_DH/Rdtase_CS"/>
</dbReference>
<feature type="domain" description="Ketoreductase" evidence="3">
    <location>
        <begin position="2"/>
        <end position="158"/>
    </location>
</feature>
<name>A0A937EP74_9ACTN</name>
<proteinExistence type="inferred from homology"/>
<dbReference type="InterPro" id="IPR002347">
    <property type="entry name" value="SDR_fam"/>
</dbReference>
<gene>
    <name evidence="4" type="ORF">JK359_32065</name>
</gene>
<dbReference type="PRINTS" id="PR00081">
    <property type="entry name" value="GDHRDH"/>
</dbReference>
<evidence type="ECO:0000313" key="4">
    <source>
        <dbReference type="EMBL" id="MBL1086541.1"/>
    </source>
</evidence>
<comment type="caution">
    <text evidence="4">The sequence shown here is derived from an EMBL/GenBank/DDBJ whole genome shotgun (WGS) entry which is preliminary data.</text>
</comment>
<dbReference type="Pfam" id="PF13561">
    <property type="entry name" value="adh_short_C2"/>
    <property type="match status" value="1"/>
</dbReference>
<dbReference type="Gene3D" id="3.40.50.720">
    <property type="entry name" value="NAD(P)-binding Rossmann-like Domain"/>
    <property type="match status" value="1"/>
</dbReference>
<dbReference type="SUPFAM" id="SSF51735">
    <property type="entry name" value="NAD(P)-binding Rossmann-fold domains"/>
    <property type="match status" value="1"/>
</dbReference>
<dbReference type="PRINTS" id="PR00080">
    <property type="entry name" value="SDRFAMILY"/>
</dbReference>
<organism evidence="4 5">
    <name type="scientific">Streptomyces actinomycinicus</name>
    <dbReference type="NCBI Taxonomy" id="1695166"/>
    <lineage>
        <taxon>Bacteria</taxon>
        <taxon>Bacillati</taxon>
        <taxon>Actinomycetota</taxon>
        <taxon>Actinomycetes</taxon>
        <taxon>Kitasatosporales</taxon>
        <taxon>Streptomycetaceae</taxon>
        <taxon>Streptomyces</taxon>
    </lineage>
</organism>
<evidence type="ECO:0000256" key="1">
    <source>
        <dbReference type="ARBA" id="ARBA00006484"/>
    </source>
</evidence>
<dbReference type="PANTHER" id="PTHR42760">
    <property type="entry name" value="SHORT-CHAIN DEHYDROGENASES/REDUCTASES FAMILY MEMBER"/>
    <property type="match status" value="1"/>
</dbReference>
<evidence type="ECO:0000256" key="2">
    <source>
        <dbReference type="ARBA" id="ARBA00023002"/>
    </source>
</evidence>
<dbReference type="SMART" id="SM00822">
    <property type="entry name" value="PKS_KR"/>
    <property type="match status" value="1"/>
</dbReference>
<comment type="similarity">
    <text evidence="1">Belongs to the short-chain dehydrogenases/reductases (SDR) family.</text>
</comment>
<accession>A0A937EP74</accession>
<dbReference type="GO" id="GO:0016616">
    <property type="term" value="F:oxidoreductase activity, acting on the CH-OH group of donors, NAD or NADP as acceptor"/>
    <property type="evidence" value="ECO:0007669"/>
    <property type="project" value="TreeGrafter"/>
</dbReference>
<dbReference type="InterPro" id="IPR036291">
    <property type="entry name" value="NAD(P)-bd_dom_sf"/>
</dbReference>
<evidence type="ECO:0000259" key="3">
    <source>
        <dbReference type="SMART" id="SM00822"/>
    </source>
</evidence>
<dbReference type="EMBL" id="JAERRK010000023">
    <property type="protein sequence ID" value="MBL1086541.1"/>
    <property type="molecule type" value="Genomic_DNA"/>
</dbReference>
<dbReference type="PANTHER" id="PTHR42760:SF133">
    <property type="entry name" value="3-OXOACYL-[ACYL-CARRIER-PROTEIN] REDUCTASE"/>
    <property type="match status" value="1"/>
</dbReference>
<dbReference type="GO" id="GO:0006633">
    <property type="term" value="P:fatty acid biosynthetic process"/>
    <property type="evidence" value="ECO:0007669"/>
    <property type="project" value="TreeGrafter"/>
</dbReference>
<dbReference type="PROSITE" id="PS00061">
    <property type="entry name" value="ADH_SHORT"/>
    <property type="match status" value="1"/>
</dbReference>
<dbReference type="FunFam" id="3.40.50.720:FF:000173">
    <property type="entry name" value="3-oxoacyl-[acyl-carrier protein] reductase"/>
    <property type="match status" value="1"/>
</dbReference>
<keyword evidence="5" id="KW-1185">Reference proteome</keyword>
<reference evidence="4" key="1">
    <citation type="submission" date="2021-01" db="EMBL/GenBank/DDBJ databases">
        <title>WGS of actinomycetes isolated from Thailand.</title>
        <authorList>
            <person name="Thawai C."/>
        </authorList>
    </citation>
    <scope>NUCLEOTIDE SEQUENCE</scope>
    <source>
        <strain evidence="4">RCU-197</strain>
    </source>
</reference>
<dbReference type="Proteomes" id="UP000661858">
    <property type="component" value="Unassembled WGS sequence"/>
</dbReference>
<keyword evidence="2" id="KW-0560">Oxidoreductase</keyword>
<evidence type="ECO:0000313" key="5">
    <source>
        <dbReference type="Proteomes" id="UP000661858"/>
    </source>
</evidence>
<sequence>MGLAVARAFAARGDRVAVAHRSGEAPDGLLSVPCDVTDTASVAAAFARAAEAHGPVEVLVANAGTADDGLLIGMKDEVFQRVLDTNLTGAFRTARQAARGMVRRRGGRIVFVASVAAHRGYPGQSNYAASKAGLVGLARVLARELGPYGITANVIAPGLVDAGLTRTLSEQQKERITGEVPLGRAATADEIAAAVLWLASPEASYVTGVTLAVDGGLGIGH</sequence>
<dbReference type="InterPro" id="IPR057326">
    <property type="entry name" value="KR_dom"/>
</dbReference>